<sequence>WGAYWLRAAALGRRACSPCRSRNADAAEAADEVWGESRRGDHRHQAGDGGEGDDAHGRAVPFRWFPFPEPARGCLPQLKIQRQPIAGNVASPENVP</sequence>
<dbReference type="AlphaFoldDB" id="K0TE80"/>
<proteinExistence type="predicted"/>
<evidence type="ECO:0000313" key="2">
    <source>
        <dbReference type="EMBL" id="EJK68877.1"/>
    </source>
</evidence>
<dbReference type="EMBL" id="AGNL01010729">
    <property type="protein sequence ID" value="EJK68877.1"/>
    <property type="molecule type" value="Genomic_DNA"/>
</dbReference>
<reference evidence="2 3" key="1">
    <citation type="journal article" date="2012" name="Genome Biol.">
        <title>Genome and low-iron response of an oceanic diatom adapted to chronic iron limitation.</title>
        <authorList>
            <person name="Lommer M."/>
            <person name="Specht M."/>
            <person name="Roy A.S."/>
            <person name="Kraemer L."/>
            <person name="Andreson R."/>
            <person name="Gutowska M.A."/>
            <person name="Wolf J."/>
            <person name="Bergner S.V."/>
            <person name="Schilhabel M.B."/>
            <person name="Klostermeier U.C."/>
            <person name="Beiko R.G."/>
            <person name="Rosenstiel P."/>
            <person name="Hippler M."/>
            <person name="Laroche J."/>
        </authorList>
    </citation>
    <scope>NUCLEOTIDE SEQUENCE [LARGE SCALE GENOMIC DNA]</scope>
    <source>
        <strain evidence="2 3">CCMP1005</strain>
    </source>
</reference>
<evidence type="ECO:0000256" key="1">
    <source>
        <dbReference type="SAM" id="MobiDB-lite"/>
    </source>
</evidence>
<comment type="caution">
    <text evidence="2">The sequence shown here is derived from an EMBL/GenBank/DDBJ whole genome shotgun (WGS) entry which is preliminary data.</text>
</comment>
<organism evidence="2 3">
    <name type="scientific">Thalassiosira oceanica</name>
    <name type="common">Marine diatom</name>
    <dbReference type="NCBI Taxonomy" id="159749"/>
    <lineage>
        <taxon>Eukaryota</taxon>
        <taxon>Sar</taxon>
        <taxon>Stramenopiles</taxon>
        <taxon>Ochrophyta</taxon>
        <taxon>Bacillariophyta</taxon>
        <taxon>Coscinodiscophyceae</taxon>
        <taxon>Thalassiosirophycidae</taxon>
        <taxon>Thalassiosirales</taxon>
        <taxon>Thalassiosiraceae</taxon>
        <taxon>Thalassiosira</taxon>
    </lineage>
</organism>
<feature type="region of interest" description="Disordered" evidence="1">
    <location>
        <begin position="27"/>
        <end position="61"/>
    </location>
</feature>
<protein>
    <submittedName>
        <fullName evidence="2">Uncharacterized protein</fullName>
    </submittedName>
</protein>
<keyword evidence="3" id="KW-1185">Reference proteome</keyword>
<accession>K0TE80</accession>
<name>K0TE80_THAOC</name>
<gene>
    <name evidence="2" type="ORF">THAOC_09910</name>
</gene>
<feature type="compositionally biased region" description="Basic and acidic residues" evidence="1">
    <location>
        <begin position="35"/>
        <end position="46"/>
    </location>
</feature>
<feature type="non-terminal residue" evidence="2">
    <location>
        <position position="1"/>
    </location>
</feature>
<dbReference type="Proteomes" id="UP000266841">
    <property type="component" value="Unassembled WGS sequence"/>
</dbReference>
<evidence type="ECO:0000313" key="3">
    <source>
        <dbReference type="Proteomes" id="UP000266841"/>
    </source>
</evidence>